<reference evidence="5 6" key="1">
    <citation type="journal article" date="2019" name="Nat. Ecol. Evol.">
        <title>Megaphylogeny resolves global patterns of mushroom evolution.</title>
        <authorList>
            <person name="Varga T."/>
            <person name="Krizsan K."/>
            <person name="Foldi C."/>
            <person name="Dima B."/>
            <person name="Sanchez-Garcia M."/>
            <person name="Sanchez-Ramirez S."/>
            <person name="Szollosi G.J."/>
            <person name="Szarkandi J.G."/>
            <person name="Papp V."/>
            <person name="Albert L."/>
            <person name="Andreopoulos W."/>
            <person name="Angelini C."/>
            <person name="Antonin V."/>
            <person name="Barry K.W."/>
            <person name="Bougher N.L."/>
            <person name="Buchanan P."/>
            <person name="Buyck B."/>
            <person name="Bense V."/>
            <person name="Catcheside P."/>
            <person name="Chovatia M."/>
            <person name="Cooper J."/>
            <person name="Damon W."/>
            <person name="Desjardin D."/>
            <person name="Finy P."/>
            <person name="Geml J."/>
            <person name="Haridas S."/>
            <person name="Hughes K."/>
            <person name="Justo A."/>
            <person name="Karasinski D."/>
            <person name="Kautmanova I."/>
            <person name="Kiss B."/>
            <person name="Kocsube S."/>
            <person name="Kotiranta H."/>
            <person name="LaButti K.M."/>
            <person name="Lechner B.E."/>
            <person name="Liimatainen K."/>
            <person name="Lipzen A."/>
            <person name="Lukacs Z."/>
            <person name="Mihaltcheva S."/>
            <person name="Morgado L.N."/>
            <person name="Niskanen T."/>
            <person name="Noordeloos M.E."/>
            <person name="Ohm R.A."/>
            <person name="Ortiz-Santana B."/>
            <person name="Ovrebo C."/>
            <person name="Racz N."/>
            <person name="Riley R."/>
            <person name="Savchenko A."/>
            <person name="Shiryaev A."/>
            <person name="Soop K."/>
            <person name="Spirin V."/>
            <person name="Szebenyi C."/>
            <person name="Tomsovsky M."/>
            <person name="Tulloss R.E."/>
            <person name="Uehling J."/>
            <person name="Grigoriev I.V."/>
            <person name="Vagvolgyi C."/>
            <person name="Papp T."/>
            <person name="Martin F.M."/>
            <person name="Miettinen O."/>
            <person name="Hibbett D.S."/>
            <person name="Nagy L.G."/>
        </authorList>
    </citation>
    <scope>NUCLEOTIDE SEQUENCE [LARGE SCALE GENOMIC DNA]</scope>
    <source>
        <strain evidence="5 6">OMC1185</strain>
    </source>
</reference>
<organism evidence="5 6">
    <name type="scientific">Heliocybe sulcata</name>
    <dbReference type="NCBI Taxonomy" id="5364"/>
    <lineage>
        <taxon>Eukaryota</taxon>
        <taxon>Fungi</taxon>
        <taxon>Dikarya</taxon>
        <taxon>Basidiomycota</taxon>
        <taxon>Agaricomycotina</taxon>
        <taxon>Agaricomycetes</taxon>
        <taxon>Gloeophyllales</taxon>
        <taxon>Gloeophyllaceae</taxon>
        <taxon>Heliocybe</taxon>
    </lineage>
</organism>
<dbReference type="Gene3D" id="1.25.10.10">
    <property type="entry name" value="Leucine-rich Repeat Variant"/>
    <property type="match status" value="1"/>
</dbReference>
<dbReference type="OrthoDB" id="288703at2759"/>
<dbReference type="GO" id="GO:0042273">
    <property type="term" value="P:ribosomal large subunit biogenesis"/>
    <property type="evidence" value="ECO:0007669"/>
    <property type="project" value="TreeGrafter"/>
</dbReference>
<dbReference type="InterPro" id="IPR057990">
    <property type="entry name" value="TPR_SYO1"/>
</dbReference>
<dbReference type="Pfam" id="PF00514">
    <property type="entry name" value="Arm"/>
    <property type="match status" value="1"/>
</dbReference>
<dbReference type="InterPro" id="IPR011989">
    <property type="entry name" value="ARM-like"/>
</dbReference>
<dbReference type="PANTHER" id="PTHR13347:SF1">
    <property type="entry name" value="HEAT REPEAT-CONTAINING PROTEIN 3"/>
    <property type="match status" value="1"/>
</dbReference>
<evidence type="ECO:0000313" key="6">
    <source>
        <dbReference type="Proteomes" id="UP000305948"/>
    </source>
</evidence>
<evidence type="ECO:0000256" key="1">
    <source>
        <dbReference type="ARBA" id="ARBA00049983"/>
    </source>
</evidence>
<proteinExistence type="inferred from homology"/>
<dbReference type="SUPFAM" id="SSF48371">
    <property type="entry name" value="ARM repeat"/>
    <property type="match status" value="1"/>
</dbReference>
<feature type="region of interest" description="Disordered" evidence="3">
    <location>
        <begin position="1"/>
        <end position="41"/>
    </location>
</feature>
<protein>
    <submittedName>
        <fullName evidence="5">ARM repeat-containing protein</fullName>
    </submittedName>
</protein>
<feature type="compositionally biased region" description="Acidic residues" evidence="3">
    <location>
        <begin position="367"/>
        <end position="387"/>
    </location>
</feature>
<dbReference type="PROSITE" id="PS50176">
    <property type="entry name" value="ARM_REPEAT"/>
    <property type="match status" value="1"/>
</dbReference>
<feature type="domain" description="SYO1-like TPR repeats" evidence="4">
    <location>
        <begin position="411"/>
        <end position="666"/>
    </location>
</feature>
<dbReference type="InterPro" id="IPR000225">
    <property type="entry name" value="Armadillo"/>
</dbReference>
<evidence type="ECO:0000256" key="2">
    <source>
        <dbReference type="PROSITE-ProRule" id="PRU00259"/>
    </source>
</evidence>
<feature type="region of interest" description="Disordered" evidence="3">
    <location>
        <begin position="367"/>
        <end position="405"/>
    </location>
</feature>
<feature type="repeat" description="ARM" evidence="2">
    <location>
        <begin position="74"/>
        <end position="101"/>
    </location>
</feature>
<dbReference type="InterPro" id="IPR052616">
    <property type="entry name" value="SYO1-like"/>
</dbReference>
<dbReference type="Proteomes" id="UP000305948">
    <property type="component" value="Unassembled WGS sequence"/>
</dbReference>
<dbReference type="STRING" id="5364.A0A5C3NSW7"/>
<sequence length="669" mass="73444">MGKSQKKKSMRRHNPMRVPDSHLPKGLGAASASKQQAMQKMESPDALERKWACVAVSSLIQNDPSTRRLLQAKNVVGALITRLSDSEEEVVIEAVGALRNLCIDGGYDICGEMYNKNIMAPLRTFPAKISNVLSLYLENPKAAPQNARKVIYEWADNVITILWCLSETSNKALNAINQISLIPFLMSFLASRDKLPSAPVASAAQCLYVLTEDNRPAVEEVRSNAAYVSCLFDIIRSETKAREGDQASEQRPATLRLLACGILRNVSPLPPSSSAPADFDRETVIPVLLPETSSISLLEYSSRVSQLLEKMDSEPQIEKLSLKNTPKSDHKSTEELELERIETKLRSIQLALEILTGVCATLPDADLVPDEENDEDEAMDGADDADENTAMHDEPATEARSPPANTSFLSSLVEPLLLLIQPTPLSFPPHSGASPHPPTTSALSAIHVCALECLNNIFLSLSTSPNPTVAADTESGRKVWSTVSSALQSVGTHFGPGQERRKDVWEIGVGALWGIGNIWKGSLVPQEGEVQLLMQFCDVTTSDTVRIRCLGALECLAQHPQSIDLNRTISQYLLSILPSEHSPSPVGVEPMIQAASALIDIYSDENLPYDVNFRQGGYVDRLAQSIEGFRRTVRGIDKRKEGGRELRLRGEEVRENLQAFVDYRRDLGF</sequence>
<dbReference type="GO" id="GO:0006606">
    <property type="term" value="P:protein import into nucleus"/>
    <property type="evidence" value="ECO:0007669"/>
    <property type="project" value="TreeGrafter"/>
</dbReference>
<evidence type="ECO:0000259" key="4">
    <source>
        <dbReference type="Pfam" id="PF25567"/>
    </source>
</evidence>
<dbReference type="Pfam" id="PF25567">
    <property type="entry name" value="TPR_SYO1"/>
    <property type="match status" value="1"/>
</dbReference>
<feature type="compositionally biased region" description="Low complexity" evidence="3">
    <location>
        <begin position="29"/>
        <end position="41"/>
    </location>
</feature>
<gene>
    <name evidence="5" type="ORF">OE88DRAFT_1650294</name>
</gene>
<evidence type="ECO:0000313" key="5">
    <source>
        <dbReference type="EMBL" id="TFK56821.1"/>
    </source>
</evidence>
<dbReference type="EMBL" id="ML213503">
    <property type="protein sequence ID" value="TFK56821.1"/>
    <property type="molecule type" value="Genomic_DNA"/>
</dbReference>
<comment type="similarity">
    <text evidence="1">Belongs to the nuclear import and ribosome assembly adapter family.</text>
</comment>
<dbReference type="GO" id="GO:0051082">
    <property type="term" value="F:unfolded protein binding"/>
    <property type="evidence" value="ECO:0007669"/>
    <property type="project" value="TreeGrafter"/>
</dbReference>
<dbReference type="InterPro" id="IPR016024">
    <property type="entry name" value="ARM-type_fold"/>
</dbReference>
<name>A0A5C3NSW7_9AGAM</name>
<feature type="compositionally biased region" description="Basic residues" evidence="3">
    <location>
        <begin position="1"/>
        <end position="15"/>
    </location>
</feature>
<dbReference type="PANTHER" id="PTHR13347">
    <property type="entry name" value="HEAT REPEAT-CONTAINING PROTEIN 3"/>
    <property type="match status" value="1"/>
</dbReference>
<dbReference type="AlphaFoldDB" id="A0A5C3NSW7"/>
<evidence type="ECO:0000256" key="3">
    <source>
        <dbReference type="SAM" id="MobiDB-lite"/>
    </source>
</evidence>
<keyword evidence="6" id="KW-1185">Reference proteome</keyword>
<dbReference type="CDD" id="cd13394">
    <property type="entry name" value="Syo1_like"/>
    <property type="match status" value="1"/>
</dbReference>
<accession>A0A5C3NSW7</accession>